<dbReference type="AlphaFoldDB" id="A0A3N4IAG5"/>
<dbReference type="Proteomes" id="UP000275078">
    <property type="component" value="Unassembled WGS sequence"/>
</dbReference>
<feature type="region of interest" description="Disordered" evidence="1">
    <location>
        <begin position="72"/>
        <end position="92"/>
    </location>
</feature>
<sequence length="242" mass="26922">MKYMKSLFIVFLSPLTTTALAASIYRHDGVATPTTNPNTSPLIPDDLADIILGEGPISDAEIDSLFQQDLARRSQEEAKPDPSAPQLTPYIRLTETHDPFSKEPIRVSDDPEPGTYVDPRDGWQFLRHDPIPHCETSADSPFVTDVQEFLDRVDGAEEAGEFCDQTNLWKFGSHCTTLWRHKSASFGVCGTASEGKVRCQIAILSLRKIVANCVKNGRVGGWEKYRFSPGDGERIEHKAILF</sequence>
<evidence type="ECO:0008006" key="5">
    <source>
        <dbReference type="Google" id="ProtNLM"/>
    </source>
</evidence>
<reference evidence="3 4" key="1">
    <citation type="journal article" date="2018" name="Nat. Ecol. Evol.">
        <title>Pezizomycetes genomes reveal the molecular basis of ectomycorrhizal truffle lifestyle.</title>
        <authorList>
            <person name="Murat C."/>
            <person name="Payen T."/>
            <person name="Noel B."/>
            <person name="Kuo A."/>
            <person name="Morin E."/>
            <person name="Chen J."/>
            <person name="Kohler A."/>
            <person name="Krizsan K."/>
            <person name="Balestrini R."/>
            <person name="Da Silva C."/>
            <person name="Montanini B."/>
            <person name="Hainaut M."/>
            <person name="Levati E."/>
            <person name="Barry K.W."/>
            <person name="Belfiori B."/>
            <person name="Cichocki N."/>
            <person name="Clum A."/>
            <person name="Dockter R.B."/>
            <person name="Fauchery L."/>
            <person name="Guy J."/>
            <person name="Iotti M."/>
            <person name="Le Tacon F."/>
            <person name="Lindquist E.A."/>
            <person name="Lipzen A."/>
            <person name="Malagnac F."/>
            <person name="Mello A."/>
            <person name="Molinier V."/>
            <person name="Miyauchi S."/>
            <person name="Poulain J."/>
            <person name="Riccioni C."/>
            <person name="Rubini A."/>
            <person name="Sitrit Y."/>
            <person name="Splivallo R."/>
            <person name="Traeger S."/>
            <person name="Wang M."/>
            <person name="Zifcakova L."/>
            <person name="Wipf D."/>
            <person name="Zambonelli A."/>
            <person name="Paolocci F."/>
            <person name="Nowrousian M."/>
            <person name="Ottonello S."/>
            <person name="Baldrian P."/>
            <person name="Spatafora J.W."/>
            <person name="Henrissat B."/>
            <person name="Nagy L.G."/>
            <person name="Aury J.M."/>
            <person name="Wincker P."/>
            <person name="Grigoriev I.V."/>
            <person name="Bonfante P."/>
            <person name="Martin F.M."/>
        </authorList>
    </citation>
    <scope>NUCLEOTIDE SEQUENCE [LARGE SCALE GENOMIC DNA]</scope>
    <source>
        <strain evidence="3 4">RN42</strain>
    </source>
</reference>
<dbReference type="OrthoDB" id="4233498at2759"/>
<evidence type="ECO:0000256" key="2">
    <source>
        <dbReference type="SAM" id="SignalP"/>
    </source>
</evidence>
<organism evidence="3 4">
    <name type="scientific">Ascobolus immersus RN42</name>
    <dbReference type="NCBI Taxonomy" id="1160509"/>
    <lineage>
        <taxon>Eukaryota</taxon>
        <taxon>Fungi</taxon>
        <taxon>Dikarya</taxon>
        <taxon>Ascomycota</taxon>
        <taxon>Pezizomycotina</taxon>
        <taxon>Pezizomycetes</taxon>
        <taxon>Pezizales</taxon>
        <taxon>Ascobolaceae</taxon>
        <taxon>Ascobolus</taxon>
    </lineage>
</organism>
<dbReference type="EMBL" id="ML119671">
    <property type="protein sequence ID" value="RPA82446.1"/>
    <property type="molecule type" value="Genomic_DNA"/>
</dbReference>
<feature type="signal peptide" evidence="2">
    <location>
        <begin position="1"/>
        <end position="21"/>
    </location>
</feature>
<name>A0A3N4IAG5_ASCIM</name>
<evidence type="ECO:0000313" key="3">
    <source>
        <dbReference type="EMBL" id="RPA82446.1"/>
    </source>
</evidence>
<accession>A0A3N4IAG5</accession>
<evidence type="ECO:0000313" key="4">
    <source>
        <dbReference type="Proteomes" id="UP000275078"/>
    </source>
</evidence>
<protein>
    <recommendedName>
        <fullName evidence="5">Ecp2 effector protein domain-containing protein</fullName>
    </recommendedName>
</protein>
<feature type="chain" id="PRO_5018239495" description="Ecp2 effector protein domain-containing protein" evidence="2">
    <location>
        <begin position="22"/>
        <end position="242"/>
    </location>
</feature>
<keyword evidence="2" id="KW-0732">Signal</keyword>
<gene>
    <name evidence="3" type="ORF">BJ508DRAFT_375704</name>
</gene>
<proteinExistence type="predicted"/>
<keyword evidence="4" id="KW-1185">Reference proteome</keyword>
<evidence type="ECO:0000256" key="1">
    <source>
        <dbReference type="SAM" id="MobiDB-lite"/>
    </source>
</evidence>